<feature type="compositionally biased region" description="Basic and acidic residues" evidence="6">
    <location>
        <begin position="1157"/>
        <end position="1196"/>
    </location>
</feature>
<keyword evidence="1 5" id="KW-0547">Nucleotide-binding</keyword>
<feature type="compositionally biased region" description="Polar residues" evidence="6">
    <location>
        <begin position="192"/>
        <end position="213"/>
    </location>
</feature>
<gene>
    <name evidence="8" type="ORF">Vafri_4868</name>
</gene>
<evidence type="ECO:0000256" key="3">
    <source>
        <dbReference type="ARBA" id="ARBA00022840"/>
    </source>
</evidence>
<dbReference type="EMBL" id="BNCO01000005">
    <property type="protein sequence ID" value="GIL48182.1"/>
    <property type="molecule type" value="Genomic_DNA"/>
</dbReference>
<feature type="compositionally biased region" description="Low complexity" evidence="6">
    <location>
        <begin position="1242"/>
        <end position="1254"/>
    </location>
</feature>
<evidence type="ECO:0000259" key="7">
    <source>
        <dbReference type="PROSITE" id="PS51192"/>
    </source>
</evidence>
<evidence type="ECO:0000256" key="2">
    <source>
        <dbReference type="ARBA" id="ARBA00022801"/>
    </source>
</evidence>
<dbReference type="GO" id="GO:0005524">
    <property type="term" value="F:ATP binding"/>
    <property type="evidence" value="ECO:0007669"/>
    <property type="project" value="UniProtKB-UniRule"/>
</dbReference>
<sequence>MYGLGRCRGSFGIVAPSTLPDLSSAPSRFTGKQFIELRINHTYQQSYSGLRLSALHAHLSGMPEPSPRAATPAPCTSATTNPSSSLRSAFRRRAKRRKTFSGADDSDNPDVWLGYPPSVANQSSPGLGSLRGEGLSSLSSSTPSWEFPLSPSTARALARGFREGELALASAGPLQVWRCGGRSGGLWKTRPPVQQNQRAHEAQSTGPPQSLQGLQGREPHAPVPHLWPPTRSPSAEPHQYTLSHSAGHTKPSPPTSLATPLLQNSSLNAVEVCRLPASTSLLPSASLLGPNNDHVAPGANAPLPGGDNNDEPTSTFLTHAVASGSLATTGAGSGAVNDGDNIDVVLLGPAGRPRDLSVLVAAVERLASQPAGRGCVGCVVVSPSRERVDALHEVAFTLVSERGGGPEAMHVMAVHGGTRFREDVSGLRSQSPDLLIATPGRLIDLLTTDEVDLSPIFKSLRVLVLDGGEVLASRSFRPQMERLLRLLPNTALYTPPRRRAPDRPRPTAKTGTGEGARAAQAQLDAPRAVTLLAAAGGILHNTERRPPPPPHLQSPAAEFRGPATAAARMYPGNPVLGPGRQPPVGLMTAGSGGAATHSEMLPQPELQSLIGLALRSGVAIFKLGSVGGEDGHWYGIADSSSDPGPVRTLSATVIAALGSGNTRRGGQGIGSDVMAQGLSHGSTNKVSSSSQVVAQQFDLTEREAASEAVPSTSSVPKSDPAFVDSPIPEKAAPPPLVPLHVLAVSYEEHLPYLYVIIRQHMLSEGRHKIVVQFPSANLAKLYACLFQALGFPAATAHSRMGQAARQEAVRDFAAGHRGLLFCTELTGLDAGCGLTMVLWVGLPHRPSQLVQHMAAIQQAASVAAASTAGPGSLPGPGPGPGSTAAAAAAAGAAPGGQLGSVDAQSQHPQTAPVITNASISIAGAVPSTTESSSEMNATGVPAVTGARFPAVTAAPVPLQPVRCLLLLNDVEKLRPVVVAAGEAMAAAELGRVLPVQPGGLSGPLDSVSRRIQQVLPKVSPLLKLRGLEGLLGHLWTSRSGAAASGSSWMAGAGLGPQPEEQLGIWARRFAAAMGMPQPPLLSRHVAARMGLRSIPGITLVDIHAGRPPLTGAQQPSAPHHRGSEHYYHQRSISWQQRRLQVQRQRQRQQQIQQTLREAQKREQMQERQQKQDEERQRRKERLEQQQPRIERPRLHPPEVIGRFRWFRALKRAQQAQAQAQSHAEPSADVREGSREGERRQARAGGHAAGESSAK</sequence>
<evidence type="ECO:0000256" key="6">
    <source>
        <dbReference type="SAM" id="MobiDB-lite"/>
    </source>
</evidence>
<evidence type="ECO:0000313" key="8">
    <source>
        <dbReference type="EMBL" id="GIL48182.1"/>
    </source>
</evidence>
<dbReference type="Pfam" id="PF00270">
    <property type="entry name" value="DEAD"/>
    <property type="match status" value="1"/>
</dbReference>
<feature type="region of interest" description="Disordered" evidence="6">
    <location>
        <begin position="183"/>
        <end position="260"/>
    </location>
</feature>
<dbReference type="Pfam" id="PF00271">
    <property type="entry name" value="Helicase_C"/>
    <property type="match status" value="1"/>
</dbReference>
<feature type="region of interest" description="Disordered" evidence="6">
    <location>
        <begin position="61"/>
        <end position="88"/>
    </location>
</feature>
<comment type="function">
    <text evidence="5">RNA helicase.</text>
</comment>
<feature type="region of interest" description="Disordered" evidence="6">
    <location>
        <begin position="1210"/>
        <end position="1254"/>
    </location>
</feature>
<comment type="domain">
    <text evidence="5">The Q motif is unique to and characteristic of the DEAD box family of RNA helicases and controls ATP binding and hydrolysis.</text>
</comment>
<keyword evidence="9" id="KW-1185">Reference proteome</keyword>
<feature type="compositionally biased region" description="Pro residues" evidence="6">
    <location>
        <begin position="221"/>
        <end position="231"/>
    </location>
</feature>
<keyword evidence="5" id="KW-0347">Helicase</keyword>
<comment type="similarity">
    <text evidence="5">Belongs to the DEAD box helicase family.</text>
</comment>
<keyword evidence="3 5" id="KW-0067">ATP-binding</keyword>
<dbReference type="AlphaFoldDB" id="A0A8J4AUJ5"/>
<evidence type="ECO:0000313" key="9">
    <source>
        <dbReference type="Proteomes" id="UP000747399"/>
    </source>
</evidence>
<feature type="domain" description="Helicase ATP-binding" evidence="7">
    <location>
        <begin position="335"/>
        <end position="531"/>
    </location>
</feature>
<feature type="region of interest" description="Disordered" evidence="6">
    <location>
        <begin position="492"/>
        <end position="522"/>
    </location>
</feature>
<dbReference type="EC" id="3.6.4.13" evidence="5"/>
<dbReference type="GO" id="GO:0003724">
    <property type="term" value="F:RNA helicase activity"/>
    <property type="evidence" value="ECO:0007669"/>
    <property type="project" value="UniProtKB-EC"/>
</dbReference>
<keyword evidence="2 5" id="KW-0378">Hydrolase</keyword>
<feature type="region of interest" description="Disordered" evidence="6">
    <location>
        <begin position="116"/>
        <end position="149"/>
    </location>
</feature>
<dbReference type="SUPFAM" id="SSF52540">
    <property type="entry name" value="P-loop containing nucleoside triphosphate hydrolases"/>
    <property type="match status" value="1"/>
</dbReference>
<dbReference type="GO" id="GO:0016787">
    <property type="term" value="F:hydrolase activity"/>
    <property type="evidence" value="ECO:0007669"/>
    <property type="project" value="UniProtKB-KW"/>
</dbReference>
<feature type="region of interest" description="Disordered" evidence="6">
    <location>
        <begin position="1105"/>
        <end position="1130"/>
    </location>
</feature>
<feature type="region of interest" description="Disordered" evidence="6">
    <location>
        <begin position="292"/>
        <end position="314"/>
    </location>
</feature>
<protein>
    <recommendedName>
        <fullName evidence="5">ATP-dependent RNA helicase</fullName>
        <ecNumber evidence="5">3.6.4.13</ecNumber>
    </recommendedName>
</protein>
<accession>A0A8J4AUJ5</accession>
<reference evidence="8" key="1">
    <citation type="journal article" date="2021" name="Proc. Natl. Acad. Sci. U.S.A.">
        <title>Three genomes in the algal genus Volvox reveal the fate of a haploid sex-determining region after a transition to homothallism.</title>
        <authorList>
            <person name="Yamamoto K."/>
            <person name="Hamaji T."/>
            <person name="Kawai-Toyooka H."/>
            <person name="Matsuzaki R."/>
            <person name="Takahashi F."/>
            <person name="Nishimura Y."/>
            <person name="Kawachi M."/>
            <person name="Noguchi H."/>
            <person name="Minakuchi Y."/>
            <person name="Umen J.G."/>
            <person name="Toyoda A."/>
            <person name="Nozaki H."/>
        </authorList>
    </citation>
    <scope>NUCLEOTIDE SEQUENCE</scope>
    <source>
        <strain evidence="8">NIES-3780</strain>
    </source>
</reference>
<feature type="compositionally biased region" description="Low complexity" evidence="6">
    <location>
        <begin position="123"/>
        <end position="144"/>
    </location>
</feature>
<evidence type="ECO:0000256" key="1">
    <source>
        <dbReference type="ARBA" id="ARBA00022741"/>
    </source>
</evidence>
<comment type="caution">
    <text evidence="8">The sequence shown here is derived from an EMBL/GenBank/DDBJ whole genome shotgun (WGS) entry which is preliminary data.</text>
</comment>
<evidence type="ECO:0000256" key="4">
    <source>
        <dbReference type="ARBA" id="ARBA00022884"/>
    </source>
</evidence>
<dbReference type="Proteomes" id="UP000747399">
    <property type="component" value="Unassembled WGS sequence"/>
</dbReference>
<dbReference type="PROSITE" id="PS51192">
    <property type="entry name" value="HELICASE_ATP_BIND_1"/>
    <property type="match status" value="1"/>
</dbReference>
<evidence type="ECO:0000256" key="5">
    <source>
        <dbReference type="RuleBase" id="RU365068"/>
    </source>
</evidence>
<name>A0A8J4AUJ5_9CHLO</name>
<dbReference type="GO" id="GO:0003723">
    <property type="term" value="F:RNA binding"/>
    <property type="evidence" value="ECO:0007669"/>
    <property type="project" value="UniProtKB-UniRule"/>
</dbReference>
<dbReference type="PANTHER" id="PTHR24031">
    <property type="entry name" value="RNA HELICASE"/>
    <property type="match status" value="1"/>
</dbReference>
<feature type="compositionally biased region" description="Low complexity" evidence="6">
    <location>
        <begin position="67"/>
        <end position="88"/>
    </location>
</feature>
<dbReference type="InterPro" id="IPR001650">
    <property type="entry name" value="Helicase_C-like"/>
</dbReference>
<dbReference type="Gene3D" id="3.40.50.300">
    <property type="entry name" value="P-loop containing nucleotide triphosphate hydrolases"/>
    <property type="match status" value="2"/>
</dbReference>
<feature type="region of interest" description="Disordered" evidence="6">
    <location>
        <begin position="1145"/>
        <end position="1196"/>
    </location>
</feature>
<keyword evidence="4 5" id="KW-0694">RNA-binding</keyword>
<feature type="region of interest" description="Disordered" evidence="6">
    <location>
        <begin position="866"/>
        <end position="889"/>
    </location>
</feature>
<dbReference type="InterPro" id="IPR011545">
    <property type="entry name" value="DEAD/DEAH_box_helicase_dom"/>
</dbReference>
<feature type="compositionally biased region" description="Basic and acidic residues" evidence="6">
    <location>
        <begin position="1225"/>
        <end position="1240"/>
    </location>
</feature>
<dbReference type="InterPro" id="IPR027417">
    <property type="entry name" value="P-loop_NTPase"/>
</dbReference>
<organism evidence="8 9">
    <name type="scientific">Volvox africanus</name>
    <dbReference type="NCBI Taxonomy" id="51714"/>
    <lineage>
        <taxon>Eukaryota</taxon>
        <taxon>Viridiplantae</taxon>
        <taxon>Chlorophyta</taxon>
        <taxon>core chlorophytes</taxon>
        <taxon>Chlorophyceae</taxon>
        <taxon>CS clade</taxon>
        <taxon>Chlamydomonadales</taxon>
        <taxon>Volvocaceae</taxon>
        <taxon>Volvox</taxon>
    </lineage>
</organism>
<comment type="catalytic activity">
    <reaction evidence="5">
        <text>ATP + H2O = ADP + phosphate + H(+)</text>
        <dbReference type="Rhea" id="RHEA:13065"/>
        <dbReference type="ChEBI" id="CHEBI:15377"/>
        <dbReference type="ChEBI" id="CHEBI:15378"/>
        <dbReference type="ChEBI" id="CHEBI:30616"/>
        <dbReference type="ChEBI" id="CHEBI:43474"/>
        <dbReference type="ChEBI" id="CHEBI:456216"/>
        <dbReference type="EC" id="3.6.4.13"/>
    </reaction>
</comment>
<dbReference type="InterPro" id="IPR014001">
    <property type="entry name" value="Helicase_ATP-bd"/>
</dbReference>
<proteinExistence type="inferred from homology"/>